<proteinExistence type="predicted"/>
<reference evidence="2 3" key="1">
    <citation type="journal article" date="2019" name="Nat. Ecol. Evol.">
        <title>Megaphylogeny resolves global patterns of mushroom evolution.</title>
        <authorList>
            <person name="Varga T."/>
            <person name="Krizsan K."/>
            <person name="Foldi C."/>
            <person name="Dima B."/>
            <person name="Sanchez-Garcia M."/>
            <person name="Sanchez-Ramirez S."/>
            <person name="Szollosi G.J."/>
            <person name="Szarkandi J.G."/>
            <person name="Papp V."/>
            <person name="Albert L."/>
            <person name="Andreopoulos W."/>
            <person name="Angelini C."/>
            <person name="Antonin V."/>
            <person name="Barry K.W."/>
            <person name="Bougher N.L."/>
            <person name="Buchanan P."/>
            <person name="Buyck B."/>
            <person name="Bense V."/>
            <person name="Catcheside P."/>
            <person name="Chovatia M."/>
            <person name="Cooper J."/>
            <person name="Damon W."/>
            <person name="Desjardin D."/>
            <person name="Finy P."/>
            <person name="Geml J."/>
            <person name="Haridas S."/>
            <person name="Hughes K."/>
            <person name="Justo A."/>
            <person name="Karasinski D."/>
            <person name="Kautmanova I."/>
            <person name="Kiss B."/>
            <person name="Kocsube S."/>
            <person name="Kotiranta H."/>
            <person name="LaButti K.M."/>
            <person name="Lechner B.E."/>
            <person name="Liimatainen K."/>
            <person name="Lipzen A."/>
            <person name="Lukacs Z."/>
            <person name="Mihaltcheva S."/>
            <person name="Morgado L.N."/>
            <person name="Niskanen T."/>
            <person name="Noordeloos M.E."/>
            <person name="Ohm R.A."/>
            <person name="Ortiz-Santana B."/>
            <person name="Ovrebo C."/>
            <person name="Racz N."/>
            <person name="Riley R."/>
            <person name="Savchenko A."/>
            <person name="Shiryaev A."/>
            <person name="Soop K."/>
            <person name="Spirin V."/>
            <person name="Szebenyi C."/>
            <person name="Tomsovsky M."/>
            <person name="Tulloss R.E."/>
            <person name="Uehling J."/>
            <person name="Grigoriev I.V."/>
            <person name="Vagvolgyi C."/>
            <person name="Papp T."/>
            <person name="Martin F.M."/>
            <person name="Miettinen O."/>
            <person name="Hibbett D.S."/>
            <person name="Nagy L.G."/>
        </authorList>
    </citation>
    <scope>NUCLEOTIDE SEQUENCE [LARGE SCALE GENOMIC DNA]</scope>
    <source>
        <strain evidence="2 3">CBS 309.79</strain>
    </source>
</reference>
<name>A0A5C3QSD5_9AGAR</name>
<evidence type="ECO:0000256" key="1">
    <source>
        <dbReference type="SAM" id="MobiDB-lite"/>
    </source>
</evidence>
<dbReference type="AlphaFoldDB" id="A0A5C3QSD5"/>
<dbReference type="Proteomes" id="UP000305067">
    <property type="component" value="Unassembled WGS sequence"/>
</dbReference>
<organism evidence="2 3">
    <name type="scientific">Pterulicium gracile</name>
    <dbReference type="NCBI Taxonomy" id="1884261"/>
    <lineage>
        <taxon>Eukaryota</taxon>
        <taxon>Fungi</taxon>
        <taxon>Dikarya</taxon>
        <taxon>Basidiomycota</taxon>
        <taxon>Agaricomycotina</taxon>
        <taxon>Agaricomycetes</taxon>
        <taxon>Agaricomycetidae</taxon>
        <taxon>Agaricales</taxon>
        <taxon>Pleurotineae</taxon>
        <taxon>Pterulaceae</taxon>
        <taxon>Pterulicium</taxon>
    </lineage>
</organism>
<gene>
    <name evidence="2" type="ORF">BDV98DRAFT_562964</name>
</gene>
<evidence type="ECO:0000313" key="2">
    <source>
        <dbReference type="EMBL" id="TFL04873.1"/>
    </source>
</evidence>
<feature type="compositionally biased region" description="Polar residues" evidence="1">
    <location>
        <begin position="67"/>
        <end position="77"/>
    </location>
</feature>
<protein>
    <submittedName>
        <fullName evidence="2">Uncharacterized protein</fullName>
    </submittedName>
</protein>
<keyword evidence="3" id="KW-1185">Reference proteome</keyword>
<feature type="region of interest" description="Disordered" evidence="1">
    <location>
        <begin position="67"/>
        <end position="96"/>
    </location>
</feature>
<evidence type="ECO:0000313" key="3">
    <source>
        <dbReference type="Proteomes" id="UP000305067"/>
    </source>
</evidence>
<accession>A0A5C3QSD5</accession>
<dbReference type="EMBL" id="ML178818">
    <property type="protein sequence ID" value="TFL04873.1"/>
    <property type="molecule type" value="Genomic_DNA"/>
</dbReference>
<sequence length="96" mass="10435">MPANNSAPLPWEKTLQDLAILRTMSTSPLSRFSVAETSSSEANSAADASLKASYAFQQKSRSALRLHNSNAASNSTHQLDHAKEHINQVLDGLEDR</sequence>